<dbReference type="AlphaFoldDB" id="A0A086CI91"/>
<proteinExistence type="predicted"/>
<evidence type="ECO:0000313" key="2">
    <source>
        <dbReference type="EMBL" id="KFF41905.1"/>
    </source>
</evidence>
<sequence length="78" mass="9112">MIFYVFPFLFFVISIGSILRYQRTNNDIFGVLAFATALVSIIWSLVISHWLIHILSLIILFKFNTSIFNDVQVKINEE</sequence>
<keyword evidence="1" id="KW-1133">Transmembrane helix</keyword>
<organism evidence="2 3">
    <name type="scientific">Candidatus Atelocyanobacterium thalassa isolate SIO64986</name>
    <dbReference type="NCBI Taxonomy" id="1527444"/>
    <lineage>
        <taxon>Bacteria</taxon>
        <taxon>Bacillati</taxon>
        <taxon>Cyanobacteriota</taxon>
        <taxon>Cyanophyceae</taxon>
        <taxon>Oscillatoriophycideae</taxon>
        <taxon>Chroococcales</taxon>
        <taxon>Aphanothecaceae</taxon>
        <taxon>Candidatus Atelocyanobacterium</taxon>
        <taxon>Candidatus Atelocyanobacterium thalassae</taxon>
    </lineage>
</organism>
<name>A0A086CI91_9CHRO</name>
<dbReference type="EMBL" id="JPSP01000002">
    <property type="protein sequence ID" value="KFF41905.1"/>
    <property type="molecule type" value="Genomic_DNA"/>
</dbReference>
<keyword evidence="1" id="KW-0472">Membrane</keyword>
<dbReference type="Proteomes" id="UP000028922">
    <property type="component" value="Unassembled WGS sequence"/>
</dbReference>
<comment type="caution">
    <text evidence="2">The sequence shown here is derived from an EMBL/GenBank/DDBJ whole genome shotgun (WGS) entry which is preliminary data.</text>
</comment>
<evidence type="ECO:0000313" key="3">
    <source>
        <dbReference type="Proteomes" id="UP000028922"/>
    </source>
</evidence>
<evidence type="ECO:0000256" key="1">
    <source>
        <dbReference type="SAM" id="Phobius"/>
    </source>
</evidence>
<protein>
    <submittedName>
        <fullName evidence="2">Uncharacterized protein</fullName>
    </submittedName>
</protein>
<reference evidence="2 3" key="1">
    <citation type="submission" date="2014-08" db="EMBL/GenBank/DDBJ databases">
        <title>Comparative genomics reveals surprising divergence of two closely related strains of uncultivated UCYN-A cyanobacteria.</title>
        <authorList>
            <person name="Bombar D."/>
            <person name="Heller P."/>
            <person name="Sanchez-Baracaldo P."/>
            <person name="Carter B.J."/>
            <person name="Zert J.P."/>
        </authorList>
    </citation>
    <scope>NUCLEOTIDE SEQUENCE [LARGE SCALE GENOMIC DNA]</scope>
</reference>
<dbReference type="eggNOG" id="ENOG5033CKM">
    <property type="taxonomic scope" value="Bacteria"/>
</dbReference>
<gene>
    <name evidence="2" type="ORF">ucyna2_00284</name>
</gene>
<accession>A0A086CI91</accession>
<keyword evidence="1" id="KW-0812">Transmembrane</keyword>
<feature type="transmembrane region" description="Helical" evidence="1">
    <location>
        <begin position="28"/>
        <end position="52"/>
    </location>
</feature>
<feature type="transmembrane region" description="Helical" evidence="1">
    <location>
        <begin position="5"/>
        <end position="22"/>
    </location>
</feature>